<dbReference type="NCBIfam" id="NF045476">
    <property type="entry name" value="Opp4C"/>
    <property type="match status" value="1"/>
</dbReference>
<dbReference type="SUPFAM" id="SSF161098">
    <property type="entry name" value="MetI-like"/>
    <property type="match status" value="1"/>
</dbReference>
<feature type="domain" description="ABC transmembrane type-1" evidence="8">
    <location>
        <begin position="85"/>
        <end position="276"/>
    </location>
</feature>
<evidence type="ECO:0000256" key="2">
    <source>
        <dbReference type="ARBA" id="ARBA00022448"/>
    </source>
</evidence>
<evidence type="ECO:0000256" key="4">
    <source>
        <dbReference type="ARBA" id="ARBA00022692"/>
    </source>
</evidence>
<proteinExistence type="inferred from homology"/>
<dbReference type="GO" id="GO:0005886">
    <property type="term" value="C:plasma membrane"/>
    <property type="evidence" value="ECO:0007669"/>
    <property type="project" value="UniProtKB-SubCell"/>
</dbReference>
<sequence>MKNRKVEGLSPWAIARRRFVKNKLAVLGLILIGVITLAAVFGPMLTDYEVHEQQMMMRNQGPQGNNYLGFDSTGRDILTRVLYGGRISLAVGIVATSVATFIGVVLGSIAGFYGGIRDGVIMRLVDIVMSFPFFIIAAVASAAFGPTVFNTMLIIGLINWTLIARVVRAEILSLKEQEFVEASRALGLENLEIIRVHLIPNVMAPIIVYSTLTIASAILIEAGLSFIGLGVSPPTPTWGNMLEAARSLTAILNYWWQWIPPGLMIFLTVLSINFVGDGLRDALDPKLKE</sequence>
<keyword evidence="4 7" id="KW-0812">Transmembrane</keyword>
<comment type="subcellular location">
    <subcellularLocation>
        <location evidence="1 7">Cell membrane</location>
        <topology evidence="1 7">Multi-pass membrane protein</topology>
    </subcellularLocation>
</comment>
<keyword evidence="10" id="KW-1185">Reference proteome</keyword>
<dbReference type="Proteomes" id="UP000449710">
    <property type="component" value="Unassembled WGS sequence"/>
</dbReference>
<gene>
    <name evidence="9" type="ORF">ISALK_12785</name>
</gene>
<dbReference type="AlphaFoldDB" id="A0AA44BEV1"/>
<keyword evidence="3" id="KW-1003">Cell membrane</keyword>
<dbReference type="Pfam" id="PF00528">
    <property type="entry name" value="BPD_transp_1"/>
    <property type="match status" value="1"/>
</dbReference>
<keyword evidence="6 7" id="KW-0472">Membrane</keyword>
<feature type="transmembrane region" description="Helical" evidence="7">
    <location>
        <begin position="24"/>
        <end position="45"/>
    </location>
</feature>
<dbReference type="InterPro" id="IPR053523">
    <property type="entry name" value="Oligopeptide_permease_AppC"/>
</dbReference>
<feature type="transmembrane region" description="Helical" evidence="7">
    <location>
        <begin position="87"/>
        <end position="112"/>
    </location>
</feature>
<comment type="similarity">
    <text evidence="7">Belongs to the binding-protein-dependent transport system permease family.</text>
</comment>
<evidence type="ECO:0000256" key="1">
    <source>
        <dbReference type="ARBA" id="ARBA00004651"/>
    </source>
</evidence>
<keyword evidence="5 7" id="KW-1133">Transmembrane helix</keyword>
<dbReference type="InterPro" id="IPR050366">
    <property type="entry name" value="BP-dependent_transpt_permease"/>
</dbReference>
<dbReference type="Gene3D" id="1.10.3720.10">
    <property type="entry name" value="MetI-like"/>
    <property type="match status" value="1"/>
</dbReference>
<evidence type="ECO:0000313" key="10">
    <source>
        <dbReference type="Proteomes" id="UP000449710"/>
    </source>
</evidence>
<feature type="transmembrane region" description="Helical" evidence="7">
    <location>
        <begin position="206"/>
        <end position="231"/>
    </location>
</feature>
<organism evidence="9 10">
    <name type="scientific">Isachenkonia alkalipeptolytica</name>
    <dbReference type="NCBI Taxonomy" id="2565777"/>
    <lineage>
        <taxon>Bacteria</taxon>
        <taxon>Bacillati</taxon>
        <taxon>Bacillota</taxon>
        <taxon>Clostridia</taxon>
        <taxon>Eubacteriales</taxon>
        <taxon>Clostridiaceae</taxon>
        <taxon>Isachenkonia</taxon>
    </lineage>
</organism>
<evidence type="ECO:0000256" key="3">
    <source>
        <dbReference type="ARBA" id="ARBA00022475"/>
    </source>
</evidence>
<dbReference type="PANTHER" id="PTHR43386:SF1">
    <property type="entry name" value="D,D-DIPEPTIDE TRANSPORT SYSTEM PERMEASE PROTEIN DDPC-RELATED"/>
    <property type="match status" value="1"/>
</dbReference>
<evidence type="ECO:0000256" key="6">
    <source>
        <dbReference type="ARBA" id="ARBA00023136"/>
    </source>
</evidence>
<dbReference type="PANTHER" id="PTHR43386">
    <property type="entry name" value="OLIGOPEPTIDE TRANSPORT SYSTEM PERMEASE PROTEIN APPC"/>
    <property type="match status" value="1"/>
</dbReference>
<evidence type="ECO:0000256" key="5">
    <source>
        <dbReference type="ARBA" id="ARBA00022989"/>
    </source>
</evidence>
<reference evidence="9 10" key="1">
    <citation type="submission" date="2019-04" db="EMBL/GenBank/DDBJ databases">
        <title>Isachenkonia alkalipeptolytica gen. nov. sp. nov. a new anaerobic, alkiliphilic organothrophic bacterium capable to reduce synthesized ferrihydrite isolated from a soda lake.</title>
        <authorList>
            <person name="Toshchakov S.V."/>
            <person name="Zavarzina D.G."/>
            <person name="Zhilina T.N."/>
            <person name="Kostrikina N.A."/>
            <person name="Kublanov I.V."/>
        </authorList>
    </citation>
    <scope>NUCLEOTIDE SEQUENCE [LARGE SCALE GENOMIC DNA]</scope>
    <source>
        <strain evidence="9 10">Z-1701</strain>
    </source>
</reference>
<protein>
    <submittedName>
        <fullName evidence="9">ABC transporter permease</fullName>
    </submittedName>
</protein>
<dbReference type="GO" id="GO:0055085">
    <property type="term" value="P:transmembrane transport"/>
    <property type="evidence" value="ECO:0007669"/>
    <property type="project" value="InterPro"/>
</dbReference>
<dbReference type="PROSITE" id="PS50928">
    <property type="entry name" value="ABC_TM1"/>
    <property type="match status" value="1"/>
</dbReference>
<evidence type="ECO:0000313" key="9">
    <source>
        <dbReference type="EMBL" id="NBG89367.1"/>
    </source>
</evidence>
<evidence type="ECO:0000259" key="8">
    <source>
        <dbReference type="PROSITE" id="PS50928"/>
    </source>
</evidence>
<accession>A0AA44BEV1</accession>
<comment type="caution">
    <text evidence="9">The sequence shown here is derived from an EMBL/GenBank/DDBJ whole genome shotgun (WGS) entry which is preliminary data.</text>
</comment>
<name>A0AA44BEV1_9CLOT</name>
<dbReference type="InterPro" id="IPR025966">
    <property type="entry name" value="OppC_N"/>
</dbReference>
<dbReference type="EMBL" id="SUMG01000022">
    <property type="protein sequence ID" value="NBG89367.1"/>
    <property type="molecule type" value="Genomic_DNA"/>
</dbReference>
<dbReference type="RefSeq" id="WP_160722959.1">
    <property type="nucleotide sequence ID" value="NZ_SUMG01000022.1"/>
</dbReference>
<evidence type="ECO:0000256" key="7">
    <source>
        <dbReference type="RuleBase" id="RU363032"/>
    </source>
</evidence>
<dbReference type="CDD" id="cd06261">
    <property type="entry name" value="TM_PBP2"/>
    <property type="match status" value="1"/>
</dbReference>
<feature type="transmembrane region" description="Helical" evidence="7">
    <location>
        <begin position="255"/>
        <end position="276"/>
    </location>
</feature>
<dbReference type="InterPro" id="IPR035906">
    <property type="entry name" value="MetI-like_sf"/>
</dbReference>
<feature type="transmembrane region" description="Helical" evidence="7">
    <location>
        <begin position="124"/>
        <end position="143"/>
    </location>
</feature>
<dbReference type="Pfam" id="PF12911">
    <property type="entry name" value="OppC_N"/>
    <property type="match status" value="1"/>
</dbReference>
<keyword evidence="2 7" id="KW-0813">Transport</keyword>
<dbReference type="InterPro" id="IPR000515">
    <property type="entry name" value="MetI-like"/>
</dbReference>
<feature type="transmembrane region" description="Helical" evidence="7">
    <location>
        <begin position="149"/>
        <end position="167"/>
    </location>
</feature>